<accession>A0A0G8ECS6</accession>
<dbReference type="EMBL" id="LCYI01000063">
    <property type="protein sequence ID" value="KLA22069.1"/>
    <property type="molecule type" value="Genomic_DNA"/>
</dbReference>
<proteinExistence type="predicted"/>
<dbReference type="CDD" id="cd11614">
    <property type="entry name" value="SAF_CpaB_FlgA_like"/>
    <property type="match status" value="1"/>
</dbReference>
<dbReference type="Gene3D" id="3.90.1210.10">
    <property type="entry name" value="Antifreeze-like/N-acetylneuraminic acid synthase C-terminal domain"/>
    <property type="match status" value="1"/>
</dbReference>
<organism evidence="2 3">
    <name type="scientific">Bacillus cereus</name>
    <dbReference type="NCBI Taxonomy" id="1396"/>
    <lineage>
        <taxon>Bacteria</taxon>
        <taxon>Bacillati</taxon>
        <taxon>Bacillota</taxon>
        <taxon>Bacilli</taxon>
        <taxon>Bacillales</taxon>
        <taxon>Bacillaceae</taxon>
        <taxon>Bacillus</taxon>
        <taxon>Bacillus cereus group</taxon>
    </lineage>
</organism>
<dbReference type="InterPro" id="IPR017592">
    <property type="entry name" value="Pilus_assmbl_Flp-typ_CpaB"/>
</dbReference>
<sequence>MKPSKFQKKQIVAVGLAAATVAGIYGYNHFAVENAVKPTKVVVATKDIPAHTEIKEDMLVERTLPGDAIPPNALRVSKKDVVGKWTNDGQPITENSYLFKNKVVKKEELPDSAILNLKDGEVAFPLLVDLETSSGNSIIPNTYVDLYFKQVVKEGDNEKVVFGGLFQRVRVTAAKDSNTEDAFVLEKKESKEEQEGKQKPKVTRLYTLAVSPEQLQYLNRAKTLGDVIPVAVGQKVEQTGKELEPAEGFSQISDQKNILDYVEKHSTNPISKNVKEYVAQYLNESK</sequence>
<reference evidence="2 3" key="1">
    <citation type="submission" date="2015-04" db="EMBL/GenBank/DDBJ databases">
        <title>Draft Genome Sequences of Eight Spore-Forming Food Isolates of Bacillus cereus Genome sequencing.</title>
        <authorList>
            <person name="Krawcyk A.O."/>
            <person name="de Jong A."/>
            <person name="Eijlander R.T."/>
            <person name="Berendsen E.M."/>
            <person name="Holsappel S."/>
            <person name="Wells-Bennik M."/>
            <person name="Kuipers O.P."/>
        </authorList>
    </citation>
    <scope>NUCLEOTIDE SEQUENCE [LARGE SCALE GENOMIC DNA]</scope>
    <source>
        <strain evidence="2 3">B4077</strain>
    </source>
</reference>
<dbReference type="AlphaFoldDB" id="A0A0G8ECS6"/>
<dbReference type="Pfam" id="PF16976">
    <property type="entry name" value="RcpC"/>
    <property type="match status" value="1"/>
</dbReference>
<feature type="domain" description="Flp pilus assembly protein RcpC/CpaB" evidence="1">
    <location>
        <begin position="116"/>
        <end position="227"/>
    </location>
</feature>
<evidence type="ECO:0000313" key="2">
    <source>
        <dbReference type="EMBL" id="KLA22069.1"/>
    </source>
</evidence>
<evidence type="ECO:0000259" key="1">
    <source>
        <dbReference type="Pfam" id="PF16976"/>
    </source>
</evidence>
<dbReference type="InterPro" id="IPR031571">
    <property type="entry name" value="RcpC_dom"/>
</dbReference>
<dbReference type="NCBIfam" id="TIGR03177">
    <property type="entry name" value="pilus_cpaB"/>
    <property type="match status" value="1"/>
</dbReference>
<gene>
    <name evidence="2" type="ORF">B4077_6197</name>
</gene>
<name>A0A0G8ECS6_BACCE</name>
<dbReference type="RefSeq" id="WP_046956945.1">
    <property type="nucleotide sequence ID" value="NZ_LCYI01000063.1"/>
</dbReference>
<evidence type="ECO:0000313" key="3">
    <source>
        <dbReference type="Proteomes" id="UP000035214"/>
    </source>
</evidence>
<dbReference type="PATRIC" id="fig|1396.428.peg.2666"/>
<comment type="caution">
    <text evidence="2">The sequence shown here is derived from an EMBL/GenBank/DDBJ whole genome shotgun (WGS) entry which is preliminary data.</text>
</comment>
<dbReference type="Proteomes" id="UP000035214">
    <property type="component" value="Unassembled WGS sequence"/>
</dbReference>
<protein>
    <recommendedName>
        <fullName evidence="1">Flp pilus assembly protein RcpC/CpaB domain-containing protein</fullName>
    </recommendedName>
</protein>